<dbReference type="InterPro" id="IPR000531">
    <property type="entry name" value="Beta-barrel_TonB"/>
</dbReference>
<reference evidence="12" key="1">
    <citation type="submission" date="2023-03" db="EMBL/GenBank/DDBJ databases">
        <title>Stygiobacter electus gen. nov., sp. nov., facultatively anaerobic thermotolerant bacterium of the class Ignavibacteria from a well of Yessentuki mineral water deposit.</title>
        <authorList>
            <person name="Podosokorskaya O.A."/>
            <person name="Elcheninov A.G."/>
            <person name="Petrova N.F."/>
            <person name="Zavarzina D.G."/>
            <person name="Kublanov I.V."/>
            <person name="Merkel A.Y."/>
        </authorList>
    </citation>
    <scope>NUCLEOTIDE SEQUENCE</scope>
    <source>
        <strain evidence="12">09-Me</strain>
    </source>
</reference>
<dbReference type="Pfam" id="PF00593">
    <property type="entry name" value="TonB_dep_Rec_b-barrel"/>
    <property type="match status" value="1"/>
</dbReference>
<proteinExistence type="inferred from homology"/>
<accession>A0AAE3TD68</accession>
<dbReference type="Gene3D" id="2.40.170.20">
    <property type="entry name" value="TonB-dependent receptor, beta-barrel domain"/>
    <property type="match status" value="1"/>
</dbReference>
<keyword evidence="2 8" id="KW-0813">Transport</keyword>
<dbReference type="SUPFAM" id="SSF56935">
    <property type="entry name" value="Porins"/>
    <property type="match status" value="1"/>
</dbReference>
<keyword evidence="5 9" id="KW-0798">TonB box</keyword>
<keyword evidence="12" id="KW-0675">Receptor</keyword>
<dbReference type="PANTHER" id="PTHR30069">
    <property type="entry name" value="TONB-DEPENDENT OUTER MEMBRANE RECEPTOR"/>
    <property type="match status" value="1"/>
</dbReference>
<keyword evidence="3 8" id="KW-1134">Transmembrane beta strand</keyword>
<dbReference type="Gene3D" id="2.60.40.1120">
    <property type="entry name" value="Carboxypeptidase-like, regulatory domain"/>
    <property type="match status" value="1"/>
</dbReference>
<dbReference type="Proteomes" id="UP001221302">
    <property type="component" value="Unassembled WGS sequence"/>
</dbReference>
<feature type="domain" description="TonB-dependent receptor-like beta-barrel" evidence="10">
    <location>
        <begin position="446"/>
        <end position="910"/>
    </location>
</feature>
<dbReference type="InterPro" id="IPR036942">
    <property type="entry name" value="Beta-barrel_TonB_sf"/>
</dbReference>
<keyword evidence="7 8" id="KW-0998">Cell outer membrane</keyword>
<dbReference type="GO" id="GO:0044718">
    <property type="term" value="P:siderophore transmembrane transport"/>
    <property type="evidence" value="ECO:0007669"/>
    <property type="project" value="TreeGrafter"/>
</dbReference>
<dbReference type="PANTHER" id="PTHR30069:SF46">
    <property type="entry name" value="OAR PROTEIN"/>
    <property type="match status" value="1"/>
</dbReference>
<organism evidence="12 13">
    <name type="scientific">Stygiobacter electus</name>
    <dbReference type="NCBI Taxonomy" id="3032292"/>
    <lineage>
        <taxon>Bacteria</taxon>
        <taxon>Pseudomonadati</taxon>
        <taxon>Ignavibacteriota</taxon>
        <taxon>Ignavibacteria</taxon>
        <taxon>Ignavibacteriales</taxon>
        <taxon>Melioribacteraceae</taxon>
        <taxon>Stygiobacter</taxon>
    </lineage>
</organism>
<dbReference type="EMBL" id="JARGDL010000002">
    <property type="protein sequence ID" value="MDF1610908.1"/>
    <property type="molecule type" value="Genomic_DNA"/>
</dbReference>
<dbReference type="SUPFAM" id="SSF49464">
    <property type="entry name" value="Carboxypeptidase regulatory domain-like"/>
    <property type="match status" value="1"/>
</dbReference>
<dbReference type="InterPro" id="IPR039426">
    <property type="entry name" value="TonB-dep_rcpt-like"/>
</dbReference>
<evidence type="ECO:0000256" key="5">
    <source>
        <dbReference type="ARBA" id="ARBA00023077"/>
    </source>
</evidence>
<evidence type="ECO:0000313" key="13">
    <source>
        <dbReference type="Proteomes" id="UP001221302"/>
    </source>
</evidence>
<keyword evidence="13" id="KW-1185">Reference proteome</keyword>
<dbReference type="Gene3D" id="2.170.130.10">
    <property type="entry name" value="TonB-dependent receptor, plug domain"/>
    <property type="match status" value="1"/>
</dbReference>
<evidence type="ECO:0000256" key="3">
    <source>
        <dbReference type="ARBA" id="ARBA00022452"/>
    </source>
</evidence>
<comment type="subcellular location">
    <subcellularLocation>
        <location evidence="1 8">Cell outer membrane</location>
        <topology evidence="1 8">Multi-pass membrane protein</topology>
    </subcellularLocation>
</comment>
<comment type="similarity">
    <text evidence="8 9">Belongs to the TonB-dependent receptor family.</text>
</comment>
<evidence type="ECO:0000256" key="7">
    <source>
        <dbReference type="ARBA" id="ARBA00023237"/>
    </source>
</evidence>
<dbReference type="PROSITE" id="PS52016">
    <property type="entry name" value="TONB_DEPENDENT_REC_3"/>
    <property type="match status" value="1"/>
</dbReference>
<dbReference type="AlphaFoldDB" id="A0AAE3TD68"/>
<evidence type="ECO:0000256" key="1">
    <source>
        <dbReference type="ARBA" id="ARBA00004571"/>
    </source>
</evidence>
<evidence type="ECO:0000256" key="2">
    <source>
        <dbReference type="ARBA" id="ARBA00022448"/>
    </source>
</evidence>
<sequence>MQRKIFYLLLLFALVPVLLMAGTKGRIKGKVVDLQTGEALIGANVYVVGSSSGANTDANGEYLIQNMEAGVYTLRAAYVGYQTITISNIRVNADLTTYVNFELPSEDIQVGTVEIVAQKPIIQKDNTNAVRITTNEDIQALPVRGVNSIISLTAGVVNQNGNIYIRGGRLDEVGYYLEGVSVANPISGGRGVTVAQDALEEIQVQSGGYTAEFGNANAGIIRQQFRTGGNAFKASVEYITDNIGFKSKDQAFDGKKTLGAYWWGYNETSATISGPLFDQRFKFFGNLNYVYNRDGNPQPWPGLNLGIIGDPTTLDTINFVYPGGPLKGVQDNYYTFTGTLNMDFKPVIVRLSGTYTTGKQDNGGGGIFNIMQTRRGVNDYSNGAFSVKITHVLSPSMFYELSAGYYLQANEGYTPGLGKDYWSYGDSVANAAAGWTIPRSLLDAQTGRFGRYLTPTTYNIMGFTFTRDGSIPANYGINNRNSIALNGALSFMLGKAHSFKVGGEYQQYTIRSWGVVGQAGLAAKVANYKPSPQYPTLDAYKRQLLITAGVTNYGYDVFGNEYSGDGPDAPHKPVFASAYIQDRIEYEDLIINAGVRYDYFDIDNLMFKNPKRPDDAYDVTSGEVKPDGWVKVPTFSAVSPRLGFSFPVTDKTVFHAQFGKFIQQPSLNTAYYGYYRLGFEIKGGFFIPQPAGLNIRPTRTTQYELGFTQQLTDFMSFDLTGYYRDIKDQVQYKNQAVDKNSAFQNYNTLQNGDFATTKGIEIALNMRRYERIALNASLSFQDARGTGSNPYSNNGVVGAPLDGVTVFYPKYVSLLNYNQGIKGNLNIDYRFGQNDGPALLHEFGVSFLATFNNGHPYTRGTGALNAERDARFRTPIEPLNASTTPGEFQVDLRVDKTIRLFDKLALNVYVFVINLFDSKNVRNVFLRTGSPDDDAVITNPELSQQLISTYGPRYIDLYKALNIDYQAGYGGGGNLYGPPRQIRLGIRLEY</sequence>
<dbReference type="GO" id="GO:0009279">
    <property type="term" value="C:cell outer membrane"/>
    <property type="evidence" value="ECO:0007669"/>
    <property type="project" value="UniProtKB-SubCell"/>
</dbReference>
<evidence type="ECO:0000256" key="4">
    <source>
        <dbReference type="ARBA" id="ARBA00022692"/>
    </source>
</evidence>
<evidence type="ECO:0000313" key="12">
    <source>
        <dbReference type="EMBL" id="MDF1610908.1"/>
    </source>
</evidence>
<keyword evidence="4 8" id="KW-0812">Transmembrane</keyword>
<dbReference type="InterPro" id="IPR037066">
    <property type="entry name" value="Plug_dom_sf"/>
</dbReference>
<evidence type="ECO:0000256" key="6">
    <source>
        <dbReference type="ARBA" id="ARBA00023136"/>
    </source>
</evidence>
<feature type="domain" description="TonB-dependent receptor plug" evidence="11">
    <location>
        <begin position="124"/>
        <end position="219"/>
    </location>
</feature>
<dbReference type="InterPro" id="IPR008969">
    <property type="entry name" value="CarboxyPept-like_regulatory"/>
</dbReference>
<gene>
    <name evidence="12" type="ORF">P0M35_01985</name>
</gene>
<dbReference type="RefSeq" id="WP_321534674.1">
    <property type="nucleotide sequence ID" value="NZ_JARGDL010000002.1"/>
</dbReference>
<evidence type="ECO:0000256" key="9">
    <source>
        <dbReference type="RuleBase" id="RU003357"/>
    </source>
</evidence>
<dbReference type="InterPro" id="IPR012910">
    <property type="entry name" value="Plug_dom"/>
</dbReference>
<dbReference type="Pfam" id="PF07715">
    <property type="entry name" value="Plug"/>
    <property type="match status" value="1"/>
</dbReference>
<evidence type="ECO:0000259" key="11">
    <source>
        <dbReference type="Pfam" id="PF07715"/>
    </source>
</evidence>
<evidence type="ECO:0000259" key="10">
    <source>
        <dbReference type="Pfam" id="PF00593"/>
    </source>
</evidence>
<dbReference type="GO" id="GO:0015344">
    <property type="term" value="F:siderophore uptake transmembrane transporter activity"/>
    <property type="evidence" value="ECO:0007669"/>
    <property type="project" value="TreeGrafter"/>
</dbReference>
<keyword evidence="6 8" id="KW-0472">Membrane</keyword>
<name>A0AAE3TD68_9BACT</name>
<evidence type="ECO:0000256" key="8">
    <source>
        <dbReference type="PROSITE-ProRule" id="PRU01360"/>
    </source>
</evidence>
<dbReference type="Pfam" id="PF13715">
    <property type="entry name" value="CarbopepD_reg_2"/>
    <property type="match status" value="1"/>
</dbReference>
<comment type="caution">
    <text evidence="12">The sequence shown here is derived from an EMBL/GenBank/DDBJ whole genome shotgun (WGS) entry which is preliminary data.</text>
</comment>
<protein>
    <submittedName>
        <fullName evidence="12">TonB-dependent receptor</fullName>
    </submittedName>
</protein>